<protein>
    <submittedName>
        <fullName evidence="1">Unannotated protein</fullName>
    </submittedName>
</protein>
<proteinExistence type="predicted"/>
<dbReference type="InterPro" id="IPR007362">
    <property type="entry name" value="DUF429"/>
</dbReference>
<reference evidence="1" key="1">
    <citation type="submission" date="2020-05" db="EMBL/GenBank/DDBJ databases">
        <authorList>
            <person name="Chiriac C."/>
            <person name="Salcher M."/>
            <person name="Ghai R."/>
            <person name="Kavagutti S V."/>
        </authorList>
    </citation>
    <scope>NUCLEOTIDE SEQUENCE</scope>
</reference>
<name>A0A6J7A9Y3_9ZZZZ</name>
<dbReference type="AlphaFoldDB" id="A0A6J7A9Y3"/>
<sequence>MGPAALAVAGVDGCRGGWVVVITGIEPGSPSTVAVVPDIAPVTIDLGSGRLAAVGIDMPIGLAADGHRAADVAARRLLGARRSSLFPTPPLDVLGATDYADALARCRAASGKGLSIQAFNLLPKMRELASRIEPSMQPRLSEVHPETSFAVVRGEPCAEPKRTPGGSAERRDALREHFVDLDDLMQTIPRGAKPDDVLDAFAAAWTARRVATGRALVLGDDDERDARGYRLTISV</sequence>
<gene>
    <name evidence="1" type="ORF">UFOPK3139_01290</name>
</gene>
<dbReference type="EMBL" id="CAFABA010000045">
    <property type="protein sequence ID" value="CAB4829290.1"/>
    <property type="molecule type" value="Genomic_DNA"/>
</dbReference>
<organism evidence="1">
    <name type="scientific">freshwater metagenome</name>
    <dbReference type="NCBI Taxonomy" id="449393"/>
    <lineage>
        <taxon>unclassified sequences</taxon>
        <taxon>metagenomes</taxon>
        <taxon>ecological metagenomes</taxon>
    </lineage>
</organism>
<accession>A0A6J7A9Y3</accession>
<evidence type="ECO:0000313" key="1">
    <source>
        <dbReference type="EMBL" id="CAB4829290.1"/>
    </source>
</evidence>
<dbReference type="Pfam" id="PF04250">
    <property type="entry name" value="DUF429"/>
    <property type="match status" value="1"/>
</dbReference>